<reference evidence="6" key="1">
    <citation type="journal article" date="2017" name="Genome Biol.">
        <title>Comparative genomics reveals high biological diversity and specific adaptations in the industrially and medically important fungal genus Aspergillus.</title>
        <authorList>
            <person name="de Vries R.P."/>
            <person name="Riley R."/>
            <person name="Wiebenga A."/>
            <person name="Aguilar-Osorio G."/>
            <person name="Amillis S."/>
            <person name="Uchima C.A."/>
            <person name="Anderluh G."/>
            <person name="Asadollahi M."/>
            <person name="Askin M."/>
            <person name="Barry K."/>
            <person name="Battaglia E."/>
            <person name="Bayram O."/>
            <person name="Benocci T."/>
            <person name="Braus-Stromeyer S.A."/>
            <person name="Caldana C."/>
            <person name="Canovas D."/>
            <person name="Cerqueira G.C."/>
            <person name="Chen F."/>
            <person name="Chen W."/>
            <person name="Choi C."/>
            <person name="Clum A."/>
            <person name="Dos Santos R.A."/>
            <person name="Damasio A.R."/>
            <person name="Diallinas G."/>
            <person name="Emri T."/>
            <person name="Fekete E."/>
            <person name="Flipphi M."/>
            <person name="Freyberg S."/>
            <person name="Gallo A."/>
            <person name="Gournas C."/>
            <person name="Habgood R."/>
            <person name="Hainaut M."/>
            <person name="Harispe M.L."/>
            <person name="Henrissat B."/>
            <person name="Hilden K.S."/>
            <person name="Hope R."/>
            <person name="Hossain A."/>
            <person name="Karabika E."/>
            <person name="Karaffa L."/>
            <person name="Karanyi Z."/>
            <person name="Krasevec N."/>
            <person name="Kuo A."/>
            <person name="Kusch H."/>
            <person name="LaButti K."/>
            <person name="Lagendijk E.L."/>
            <person name="Lapidus A."/>
            <person name="Levasseur A."/>
            <person name="Lindquist E."/>
            <person name="Lipzen A."/>
            <person name="Logrieco A.F."/>
            <person name="MacCabe A."/>
            <person name="Maekelae M.R."/>
            <person name="Malavazi I."/>
            <person name="Melin P."/>
            <person name="Meyer V."/>
            <person name="Mielnichuk N."/>
            <person name="Miskei M."/>
            <person name="Molnar A.P."/>
            <person name="Mule G."/>
            <person name="Ngan C.Y."/>
            <person name="Orejas M."/>
            <person name="Orosz E."/>
            <person name="Ouedraogo J.P."/>
            <person name="Overkamp K.M."/>
            <person name="Park H.-S."/>
            <person name="Perrone G."/>
            <person name="Piumi F."/>
            <person name="Punt P.J."/>
            <person name="Ram A.F."/>
            <person name="Ramon A."/>
            <person name="Rauscher S."/>
            <person name="Record E."/>
            <person name="Riano-Pachon D.M."/>
            <person name="Robert V."/>
            <person name="Roehrig J."/>
            <person name="Ruller R."/>
            <person name="Salamov A."/>
            <person name="Salih N.S."/>
            <person name="Samson R.A."/>
            <person name="Sandor E."/>
            <person name="Sanguinetti M."/>
            <person name="Schuetze T."/>
            <person name="Sepcic K."/>
            <person name="Shelest E."/>
            <person name="Sherlock G."/>
            <person name="Sophianopoulou V."/>
            <person name="Squina F.M."/>
            <person name="Sun H."/>
            <person name="Susca A."/>
            <person name="Todd R.B."/>
            <person name="Tsang A."/>
            <person name="Unkles S.E."/>
            <person name="van de Wiele N."/>
            <person name="van Rossen-Uffink D."/>
            <person name="Oliveira J.V."/>
            <person name="Vesth T.C."/>
            <person name="Visser J."/>
            <person name="Yu J.-H."/>
            <person name="Zhou M."/>
            <person name="Andersen M.R."/>
            <person name="Archer D.B."/>
            <person name="Baker S.E."/>
            <person name="Benoit I."/>
            <person name="Brakhage A.A."/>
            <person name="Braus G.H."/>
            <person name="Fischer R."/>
            <person name="Frisvad J.C."/>
            <person name="Goldman G.H."/>
            <person name="Houbraken J."/>
            <person name="Oakley B."/>
            <person name="Pocsi I."/>
            <person name="Scazzocchio C."/>
            <person name="Seiboth B."/>
            <person name="vanKuyk P.A."/>
            <person name="Wortman J."/>
            <person name="Dyer P.S."/>
            <person name="Grigoriev I.V."/>
        </authorList>
    </citation>
    <scope>NUCLEOTIDE SEQUENCE [LARGE SCALE GENOMIC DNA]</scope>
    <source>
        <strain evidence="6">CBS 506.65</strain>
    </source>
</reference>
<accession>A0A1L9S593</accession>
<feature type="domain" description="Enoyl reductase (ER)" evidence="4">
    <location>
        <begin position="10"/>
        <end position="347"/>
    </location>
</feature>
<keyword evidence="3" id="KW-0479">Metal-binding</keyword>
<dbReference type="SUPFAM" id="SSF51735">
    <property type="entry name" value="NAD(P)-binding Rossmann-fold domains"/>
    <property type="match status" value="1"/>
</dbReference>
<dbReference type="Gene3D" id="3.90.180.10">
    <property type="entry name" value="Medium-chain alcohol dehydrogenases, catalytic domain"/>
    <property type="match status" value="1"/>
</dbReference>
<evidence type="ECO:0000259" key="4">
    <source>
        <dbReference type="SMART" id="SM00829"/>
    </source>
</evidence>
<dbReference type="Proteomes" id="UP000184188">
    <property type="component" value="Unassembled WGS sequence"/>
</dbReference>
<dbReference type="RefSeq" id="XP_022576831.1">
    <property type="nucleotide sequence ID" value="XM_022725571.1"/>
</dbReference>
<dbReference type="Gene3D" id="3.40.50.720">
    <property type="entry name" value="NAD(P)-binding Rossmann-like Domain"/>
    <property type="match status" value="1"/>
</dbReference>
<evidence type="ECO:0000313" key="6">
    <source>
        <dbReference type="Proteomes" id="UP000184188"/>
    </source>
</evidence>
<name>A0A1L9S593_9EURO</name>
<dbReference type="SMART" id="SM00829">
    <property type="entry name" value="PKS_ER"/>
    <property type="match status" value="1"/>
</dbReference>
<dbReference type="AlphaFoldDB" id="A0A1L9S593"/>
<dbReference type="GeneID" id="34612036"/>
<dbReference type="Pfam" id="PF08240">
    <property type="entry name" value="ADH_N"/>
    <property type="match status" value="1"/>
</dbReference>
<organism evidence="5 6">
    <name type="scientific">Penicilliopsis zonata CBS 506.65</name>
    <dbReference type="NCBI Taxonomy" id="1073090"/>
    <lineage>
        <taxon>Eukaryota</taxon>
        <taxon>Fungi</taxon>
        <taxon>Dikarya</taxon>
        <taxon>Ascomycota</taxon>
        <taxon>Pezizomycotina</taxon>
        <taxon>Eurotiomycetes</taxon>
        <taxon>Eurotiomycetidae</taxon>
        <taxon>Eurotiales</taxon>
        <taxon>Aspergillaceae</taxon>
        <taxon>Penicilliopsis</taxon>
    </lineage>
</organism>
<dbReference type="InterPro" id="IPR002328">
    <property type="entry name" value="ADH_Zn_CS"/>
</dbReference>
<evidence type="ECO:0000256" key="1">
    <source>
        <dbReference type="ARBA" id="ARBA00008072"/>
    </source>
</evidence>
<dbReference type="GO" id="GO:0008270">
    <property type="term" value="F:zinc ion binding"/>
    <property type="evidence" value="ECO:0007669"/>
    <property type="project" value="InterPro"/>
</dbReference>
<dbReference type="SUPFAM" id="SSF50129">
    <property type="entry name" value="GroES-like"/>
    <property type="match status" value="1"/>
</dbReference>
<dbReference type="GO" id="GO:0016651">
    <property type="term" value="F:oxidoreductase activity, acting on NAD(P)H"/>
    <property type="evidence" value="ECO:0007669"/>
    <property type="project" value="InterPro"/>
</dbReference>
<dbReference type="STRING" id="1073090.A0A1L9S593"/>
<dbReference type="Pfam" id="PF00107">
    <property type="entry name" value="ADH_zinc_N"/>
    <property type="match status" value="1"/>
</dbReference>
<dbReference type="InterPro" id="IPR047122">
    <property type="entry name" value="Trans-enoyl_RdTase-like"/>
</dbReference>
<dbReference type="EMBL" id="KV878361">
    <property type="protein sequence ID" value="OJJ42321.1"/>
    <property type="molecule type" value="Genomic_DNA"/>
</dbReference>
<evidence type="ECO:0000256" key="2">
    <source>
        <dbReference type="ARBA" id="ARBA00023002"/>
    </source>
</evidence>
<comment type="similarity">
    <text evidence="1 3">Belongs to the zinc-containing alcohol dehydrogenase family.</text>
</comment>
<evidence type="ECO:0000256" key="3">
    <source>
        <dbReference type="RuleBase" id="RU361277"/>
    </source>
</evidence>
<dbReference type="OrthoDB" id="48317at2759"/>
<keyword evidence="6" id="KW-1185">Reference proteome</keyword>
<comment type="cofactor">
    <cofactor evidence="3">
        <name>Zn(2+)</name>
        <dbReference type="ChEBI" id="CHEBI:29105"/>
    </cofactor>
</comment>
<keyword evidence="3" id="KW-0862">Zinc</keyword>
<dbReference type="VEuPathDB" id="FungiDB:ASPZODRAFT_1500690"/>
<dbReference type="CDD" id="cd08249">
    <property type="entry name" value="enoyl_reductase_like"/>
    <property type="match status" value="1"/>
</dbReference>
<dbReference type="InterPro" id="IPR011032">
    <property type="entry name" value="GroES-like_sf"/>
</dbReference>
<dbReference type="InterPro" id="IPR013149">
    <property type="entry name" value="ADH-like_C"/>
</dbReference>
<evidence type="ECO:0000313" key="5">
    <source>
        <dbReference type="EMBL" id="OJJ42321.1"/>
    </source>
</evidence>
<dbReference type="PANTHER" id="PTHR45348:SF2">
    <property type="entry name" value="ZINC-TYPE ALCOHOL DEHYDROGENASE-LIKE PROTEIN C2E1P3.01"/>
    <property type="match status" value="1"/>
</dbReference>
<dbReference type="PANTHER" id="PTHR45348">
    <property type="entry name" value="HYPOTHETICAL OXIDOREDUCTASE (EUROFUNG)"/>
    <property type="match status" value="1"/>
</dbReference>
<dbReference type="InterPro" id="IPR013154">
    <property type="entry name" value="ADH-like_N"/>
</dbReference>
<dbReference type="PROSITE" id="PS00059">
    <property type="entry name" value="ADH_ZINC"/>
    <property type="match status" value="1"/>
</dbReference>
<sequence>MQNKAAFIDQPRQTLSVREAPYTPPTAHQIVIRNRAIAINHIDWKIQENPEFAPLRYPGILGHESAGEVVAVGSAVTRFAVGDRVLAEGTAMATSSPAEGSFQLLTVVPEHVVCRIPDSLSFARATVLPLGVSTAAMGLYAAGTLELAYPSCPKAESRGETIIVWGGSSSVGSNVIQLAVQAGYEVVATASPHNFDYVRGLGATAVFDYHEESVVEDLVAAVRGKTVIGGFDAVGYDAAGVSASTPLSQVLSRTEDQSVGKQHTRCKLVSVHPAPRALPEGIEFKMAWAVVPPELGLAIYRDFLPGALEQGTYRAVPEPVVVGHGLEAIQGGVDVLKRGVSARKIVVLVD</sequence>
<dbReference type="InterPro" id="IPR020843">
    <property type="entry name" value="ER"/>
</dbReference>
<proteinExistence type="inferred from homology"/>
<gene>
    <name evidence="5" type="ORF">ASPZODRAFT_1500690</name>
</gene>
<dbReference type="InterPro" id="IPR036291">
    <property type="entry name" value="NAD(P)-bd_dom_sf"/>
</dbReference>
<keyword evidence="2" id="KW-0560">Oxidoreductase</keyword>
<protein>
    <recommendedName>
        <fullName evidence="4">Enoyl reductase (ER) domain-containing protein</fullName>
    </recommendedName>
</protein>